<feature type="transmembrane region" description="Helical" evidence="1">
    <location>
        <begin position="12"/>
        <end position="34"/>
    </location>
</feature>
<accession>A0A4R6T6M0</accession>
<evidence type="ECO:0000256" key="1">
    <source>
        <dbReference type="SAM" id="Phobius"/>
    </source>
</evidence>
<reference evidence="3 4" key="1">
    <citation type="submission" date="2019-03" db="EMBL/GenBank/DDBJ databases">
        <title>Genomic Encyclopedia of Type Strains, Phase III (KMG-III): the genomes of soil and plant-associated and newly described type strains.</title>
        <authorList>
            <person name="Whitman W."/>
        </authorList>
    </citation>
    <scope>NUCLEOTIDE SEQUENCE [LARGE SCALE GENOMIC DNA]</scope>
    <source>
        <strain evidence="3 4">CECT 8446</strain>
    </source>
</reference>
<evidence type="ECO:0000313" key="4">
    <source>
        <dbReference type="Proteomes" id="UP000294535"/>
    </source>
</evidence>
<dbReference type="EMBL" id="SNYF01000005">
    <property type="protein sequence ID" value="TDQ18620.1"/>
    <property type="molecule type" value="Genomic_DNA"/>
</dbReference>
<dbReference type="SUPFAM" id="SSF54184">
    <property type="entry name" value="Penicillin-binding protein 2x (pbp-2x), c-terminal domain"/>
    <property type="match status" value="1"/>
</dbReference>
<organism evidence="3 4">
    <name type="scientific">Algoriphagus boseongensis</name>
    <dbReference type="NCBI Taxonomy" id="1442587"/>
    <lineage>
        <taxon>Bacteria</taxon>
        <taxon>Pseudomonadati</taxon>
        <taxon>Bacteroidota</taxon>
        <taxon>Cytophagia</taxon>
        <taxon>Cytophagales</taxon>
        <taxon>Cyclobacteriaceae</taxon>
        <taxon>Algoriphagus</taxon>
    </lineage>
</organism>
<dbReference type="AlphaFoldDB" id="A0A4R6T6M0"/>
<dbReference type="SMART" id="SM00740">
    <property type="entry name" value="PASTA"/>
    <property type="match status" value="3"/>
</dbReference>
<dbReference type="PROSITE" id="PS51178">
    <property type="entry name" value="PASTA"/>
    <property type="match status" value="2"/>
</dbReference>
<keyword evidence="1" id="KW-0472">Membrane</keyword>
<dbReference type="Proteomes" id="UP000294535">
    <property type="component" value="Unassembled WGS sequence"/>
</dbReference>
<dbReference type="Gene3D" id="3.30.10.20">
    <property type="match status" value="3"/>
</dbReference>
<dbReference type="CDD" id="cd06577">
    <property type="entry name" value="PASTA_pknB"/>
    <property type="match status" value="3"/>
</dbReference>
<protein>
    <submittedName>
        <fullName evidence="3">Beta-lactam-binding protein with PASTA domain</fullName>
    </submittedName>
</protein>
<sequence length="251" mass="27242">MSSSISSFKKIIVTILIIFGLSVLLGFLFLKIYLPLYTNHGETVSVPDLSGYTFEEASSLLESTGLQYEVSIDSGFNAELPTHAILKQIPEANAQVKSGRKIYLTLNAQNAPMLKMPNLVNSLLKNVQETLANMGLQRGDIIYVPDIGINVVLEQRYRGVSIPEGFEVPKGARIDLVVGDGLGNQYLQVPNLIGMGEDEAEFVILGSGLRVGNKNFSSNDTIPAGKVFLQTPAAGQEVKTGEPIDIWISKD</sequence>
<dbReference type="Pfam" id="PF03793">
    <property type="entry name" value="PASTA"/>
    <property type="match status" value="2"/>
</dbReference>
<name>A0A4R6T6M0_9BACT</name>
<feature type="domain" description="PASTA" evidence="2">
    <location>
        <begin position="41"/>
        <end position="108"/>
    </location>
</feature>
<keyword evidence="4" id="KW-1185">Reference proteome</keyword>
<keyword evidence="1" id="KW-1133">Transmembrane helix</keyword>
<dbReference type="RefSeq" id="WP_133552198.1">
    <property type="nucleotide sequence ID" value="NZ_SNYF01000005.1"/>
</dbReference>
<proteinExistence type="predicted"/>
<dbReference type="OrthoDB" id="9803895at2"/>
<keyword evidence="1" id="KW-0812">Transmembrane</keyword>
<evidence type="ECO:0000313" key="3">
    <source>
        <dbReference type="EMBL" id="TDQ18620.1"/>
    </source>
</evidence>
<dbReference type="InterPro" id="IPR005543">
    <property type="entry name" value="PASTA_dom"/>
</dbReference>
<feature type="domain" description="PASTA" evidence="2">
    <location>
        <begin position="183"/>
        <end position="250"/>
    </location>
</feature>
<comment type="caution">
    <text evidence="3">The sequence shown here is derived from an EMBL/GenBank/DDBJ whole genome shotgun (WGS) entry which is preliminary data.</text>
</comment>
<evidence type="ECO:0000259" key="2">
    <source>
        <dbReference type="PROSITE" id="PS51178"/>
    </source>
</evidence>
<gene>
    <name evidence="3" type="ORF">DFQ04_0425</name>
</gene>